<dbReference type="Proteomes" id="UP000288351">
    <property type="component" value="Unassembled WGS sequence"/>
</dbReference>
<reference evidence="2 3" key="1">
    <citation type="journal article" date="2019" name="Microbiol. Resour. Announc.">
        <title>Draft Genome Sequence of the Most Traditional epsilon-Poly-l-Lysine Producer, Streptomyces albulus NBRC14147.</title>
        <authorList>
            <person name="Yamanaka K."/>
            <person name="Hamano Y."/>
        </authorList>
    </citation>
    <scope>NUCLEOTIDE SEQUENCE [LARGE SCALE GENOMIC DNA]</scope>
    <source>
        <strain evidence="2 3">NBRC 14147</strain>
    </source>
</reference>
<dbReference type="Gene3D" id="3.40.630.30">
    <property type="match status" value="1"/>
</dbReference>
<dbReference type="EMBL" id="BHXC01000006">
    <property type="protein sequence ID" value="GCB91115.1"/>
    <property type="molecule type" value="Genomic_DNA"/>
</dbReference>
<dbReference type="RefSeq" id="WP_016575908.1">
    <property type="nucleotide sequence ID" value="NZ_BHXC01000006.1"/>
</dbReference>
<comment type="caution">
    <text evidence="2">The sequence shown here is derived from an EMBL/GenBank/DDBJ whole genome shotgun (WGS) entry which is preliminary data.</text>
</comment>
<gene>
    <name evidence="2" type="ORF">SALB_03830</name>
</gene>
<protein>
    <recommendedName>
        <fullName evidence="1">N-acetyltransferase domain-containing protein</fullName>
    </recommendedName>
</protein>
<dbReference type="GO" id="GO:0016747">
    <property type="term" value="F:acyltransferase activity, transferring groups other than amino-acyl groups"/>
    <property type="evidence" value="ECO:0007669"/>
    <property type="project" value="InterPro"/>
</dbReference>
<evidence type="ECO:0000259" key="1">
    <source>
        <dbReference type="PROSITE" id="PS51186"/>
    </source>
</evidence>
<dbReference type="InterPro" id="IPR016181">
    <property type="entry name" value="Acyl_CoA_acyltransferase"/>
</dbReference>
<accession>A0A401R0G1</accession>
<feature type="domain" description="N-acetyltransferase" evidence="1">
    <location>
        <begin position="24"/>
        <end position="184"/>
    </location>
</feature>
<evidence type="ECO:0000313" key="2">
    <source>
        <dbReference type="EMBL" id="GCB91115.1"/>
    </source>
</evidence>
<name>A0A401R0G1_STRNR</name>
<sequence>MTHPASLTVARLDGPAAERAEADLTLVHADAFAEPPYCETGDDVRAAFRRFRDTTRNPTFRAVLARTPDGTPVGMAYGAHLGPEAGWWDALTAPVPEAVRREDGRRTFDLRELAVRLPWRGHGLARRLHETLLDGLAAERVVLHVHPAGEAAQAAYRSWGYRKFGEARPRTGADLHDVLFLDLRRGPA</sequence>
<dbReference type="SUPFAM" id="SSF55729">
    <property type="entry name" value="Acyl-CoA N-acyltransferases (Nat)"/>
    <property type="match status" value="1"/>
</dbReference>
<evidence type="ECO:0000313" key="3">
    <source>
        <dbReference type="Proteomes" id="UP000288351"/>
    </source>
</evidence>
<organism evidence="2 3">
    <name type="scientific">Streptomyces noursei</name>
    <name type="common">Streptomyces albulus</name>
    <dbReference type="NCBI Taxonomy" id="1971"/>
    <lineage>
        <taxon>Bacteria</taxon>
        <taxon>Bacillati</taxon>
        <taxon>Actinomycetota</taxon>
        <taxon>Actinomycetes</taxon>
        <taxon>Kitasatosporales</taxon>
        <taxon>Streptomycetaceae</taxon>
        <taxon>Streptomyces</taxon>
    </lineage>
</organism>
<dbReference type="InterPro" id="IPR000182">
    <property type="entry name" value="GNAT_dom"/>
</dbReference>
<dbReference type="PROSITE" id="PS51186">
    <property type="entry name" value="GNAT"/>
    <property type="match status" value="1"/>
</dbReference>
<proteinExistence type="predicted"/>
<dbReference type="AlphaFoldDB" id="A0A401R0G1"/>
<dbReference type="Pfam" id="PF00583">
    <property type="entry name" value="Acetyltransf_1"/>
    <property type="match status" value="1"/>
</dbReference>